<proteinExistence type="predicted"/>
<evidence type="ECO:0000313" key="1">
    <source>
        <dbReference type="EMBL" id="JAH21262.1"/>
    </source>
</evidence>
<protein>
    <submittedName>
        <fullName evidence="1">Uncharacterized protein</fullName>
    </submittedName>
</protein>
<sequence length="71" mass="8224">MPITKIKSNYNNNYESMVRQKQNQRFFHFLKLLQRSLSCSEISMTESGGFTSLKHHTASCLLNVTLRQISS</sequence>
<reference evidence="1" key="2">
    <citation type="journal article" date="2015" name="Fish Shellfish Immunol.">
        <title>Early steps in the European eel (Anguilla anguilla)-Vibrio vulnificus interaction in the gills: Role of the RtxA13 toxin.</title>
        <authorList>
            <person name="Callol A."/>
            <person name="Pajuelo D."/>
            <person name="Ebbesson L."/>
            <person name="Teles M."/>
            <person name="MacKenzie S."/>
            <person name="Amaro C."/>
        </authorList>
    </citation>
    <scope>NUCLEOTIDE SEQUENCE</scope>
</reference>
<dbReference type="EMBL" id="GBXM01087315">
    <property type="protein sequence ID" value="JAH21262.1"/>
    <property type="molecule type" value="Transcribed_RNA"/>
</dbReference>
<dbReference type="AlphaFoldDB" id="A0A0E9QXS2"/>
<name>A0A0E9QXS2_ANGAN</name>
<organism evidence="1">
    <name type="scientific">Anguilla anguilla</name>
    <name type="common">European freshwater eel</name>
    <name type="synonym">Muraena anguilla</name>
    <dbReference type="NCBI Taxonomy" id="7936"/>
    <lineage>
        <taxon>Eukaryota</taxon>
        <taxon>Metazoa</taxon>
        <taxon>Chordata</taxon>
        <taxon>Craniata</taxon>
        <taxon>Vertebrata</taxon>
        <taxon>Euteleostomi</taxon>
        <taxon>Actinopterygii</taxon>
        <taxon>Neopterygii</taxon>
        <taxon>Teleostei</taxon>
        <taxon>Anguilliformes</taxon>
        <taxon>Anguillidae</taxon>
        <taxon>Anguilla</taxon>
    </lineage>
</organism>
<reference evidence="1" key="1">
    <citation type="submission" date="2014-11" db="EMBL/GenBank/DDBJ databases">
        <authorList>
            <person name="Amaro Gonzalez C."/>
        </authorList>
    </citation>
    <scope>NUCLEOTIDE SEQUENCE</scope>
</reference>
<accession>A0A0E9QXS2</accession>